<keyword evidence="9 10" id="KW-0472">Membrane</keyword>
<comment type="function">
    <text evidence="1">Part of the binding-protein-dependent transport system for glutamine; probably responsible for the translocation of the substrate across the membrane.</text>
</comment>
<evidence type="ECO:0000256" key="6">
    <source>
        <dbReference type="ARBA" id="ARBA00022692"/>
    </source>
</evidence>
<evidence type="ECO:0000256" key="8">
    <source>
        <dbReference type="ARBA" id="ARBA00022989"/>
    </source>
</evidence>
<comment type="subcellular location">
    <subcellularLocation>
        <location evidence="2">Cell inner membrane</location>
        <topology evidence="2">Multi-pass membrane protein</topology>
    </subcellularLocation>
    <subcellularLocation>
        <location evidence="10">Cell membrane</location>
        <topology evidence="10">Multi-pass membrane protein</topology>
    </subcellularLocation>
</comment>
<keyword evidence="8 10" id="KW-1133">Transmembrane helix</keyword>
<dbReference type="GO" id="GO:0043190">
    <property type="term" value="C:ATP-binding cassette (ABC) transporter complex"/>
    <property type="evidence" value="ECO:0007669"/>
    <property type="project" value="InterPro"/>
</dbReference>
<organism evidence="12 13">
    <name type="scientific">Paracoccus solventivorans</name>
    <dbReference type="NCBI Taxonomy" id="53463"/>
    <lineage>
        <taxon>Bacteria</taxon>
        <taxon>Pseudomonadati</taxon>
        <taxon>Pseudomonadota</taxon>
        <taxon>Alphaproteobacteria</taxon>
        <taxon>Rhodobacterales</taxon>
        <taxon>Paracoccaceae</taxon>
        <taxon>Paracoccus</taxon>
    </lineage>
</organism>
<feature type="transmembrane region" description="Helical" evidence="10">
    <location>
        <begin position="147"/>
        <end position="171"/>
    </location>
</feature>
<dbReference type="InterPro" id="IPR010065">
    <property type="entry name" value="AA_ABC_transptr_permease_3TM"/>
</dbReference>
<dbReference type="GO" id="GO:0022857">
    <property type="term" value="F:transmembrane transporter activity"/>
    <property type="evidence" value="ECO:0007669"/>
    <property type="project" value="InterPro"/>
</dbReference>
<feature type="transmembrane region" description="Helical" evidence="10">
    <location>
        <begin position="84"/>
        <end position="105"/>
    </location>
</feature>
<feature type="transmembrane region" description="Helical" evidence="10">
    <location>
        <begin position="191"/>
        <end position="213"/>
    </location>
</feature>
<evidence type="ECO:0000256" key="2">
    <source>
        <dbReference type="ARBA" id="ARBA00004429"/>
    </source>
</evidence>
<evidence type="ECO:0000256" key="5">
    <source>
        <dbReference type="ARBA" id="ARBA00022475"/>
    </source>
</evidence>
<dbReference type="Pfam" id="PF00528">
    <property type="entry name" value="BPD_transp_1"/>
    <property type="match status" value="1"/>
</dbReference>
<evidence type="ECO:0000256" key="10">
    <source>
        <dbReference type="RuleBase" id="RU363032"/>
    </source>
</evidence>
<evidence type="ECO:0000256" key="7">
    <source>
        <dbReference type="ARBA" id="ARBA00022970"/>
    </source>
</evidence>
<dbReference type="Proteomes" id="UP000184444">
    <property type="component" value="Unassembled WGS sequence"/>
</dbReference>
<feature type="domain" description="ABC transmembrane type-1" evidence="11">
    <location>
        <begin position="21"/>
        <end position="210"/>
    </location>
</feature>
<evidence type="ECO:0000313" key="12">
    <source>
        <dbReference type="EMBL" id="SHM03293.1"/>
    </source>
</evidence>
<name>A0A1M7FH40_9RHOB</name>
<dbReference type="PANTHER" id="PTHR30614">
    <property type="entry name" value="MEMBRANE COMPONENT OF AMINO ACID ABC TRANSPORTER"/>
    <property type="match status" value="1"/>
</dbReference>
<dbReference type="STRING" id="53463.SAMN05444389_10350"/>
<dbReference type="InterPro" id="IPR043429">
    <property type="entry name" value="ArtM/GltK/GlnP/TcyL/YhdX-like"/>
</dbReference>
<feature type="transmembrane region" description="Helical" evidence="10">
    <location>
        <begin position="59"/>
        <end position="78"/>
    </location>
</feature>
<evidence type="ECO:0000256" key="1">
    <source>
        <dbReference type="ARBA" id="ARBA00003159"/>
    </source>
</evidence>
<proteinExistence type="inferred from homology"/>
<evidence type="ECO:0000313" key="13">
    <source>
        <dbReference type="Proteomes" id="UP000184444"/>
    </source>
</evidence>
<evidence type="ECO:0000259" key="11">
    <source>
        <dbReference type="PROSITE" id="PS50928"/>
    </source>
</evidence>
<dbReference type="EMBL" id="FRCK01000003">
    <property type="protein sequence ID" value="SHM03293.1"/>
    <property type="molecule type" value="Genomic_DNA"/>
</dbReference>
<dbReference type="PROSITE" id="PS50928">
    <property type="entry name" value="ABC_TM1"/>
    <property type="match status" value="1"/>
</dbReference>
<dbReference type="PANTHER" id="PTHR30614:SF20">
    <property type="entry name" value="GLUTAMINE TRANSPORT SYSTEM PERMEASE PROTEIN GLNP"/>
    <property type="match status" value="1"/>
</dbReference>
<keyword evidence="13" id="KW-1185">Reference proteome</keyword>
<keyword evidence="5" id="KW-1003">Cell membrane</keyword>
<gene>
    <name evidence="12" type="ORF">SAMN05444389_10350</name>
</gene>
<dbReference type="NCBIfam" id="TIGR01726">
    <property type="entry name" value="HEQRo_perm_3TM"/>
    <property type="match status" value="1"/>
</dbReference>
<evidence type="ECO:0000256" key="9">
    <source>
        <dbReference type="ARBA" id="ARBA00023136"/>
    </source>
</evidence>
<dbReference type="GO" id="GO:0006865">
    <property type="term" value="P:amino acid transport"/>
    <property type="evidence" value="ECO:0007669"/>
    <property type="project" value="UniProtKB-KW"/>
</dbReference>
<reference evidence="13" key="1">
    <citation type="submission" date="2016-11" db="EMBL/GenBank/DDBJ databases">
        <authorList>
            <person name="Varghese N."/>
            <person name="Submissions S."/>
        </authorList>
    </citation>
    <scope>NUCLEOTIDE SEQUENCE [LARGE SCALE GENOMIC DNA]</scope>
    <source>
        <strain evidence="13">DSM 6637</strain>
    </source>
</reference>
<comment type="similarity">
    <text evidence="3">Belongs to the binding-protein-dependent transport system permease family. HisMQ subfamily.</text>
</comment>
<sequence>MEYEFQFHYILQAWPVLMEGLKVTVQLTVIANIIALTLGFVIALLVLSKYWLLRAPFALMIELFRCTPVLVQILWFFYCVPILFGIYLAPLPMGILALGINLACFNAEAYRAAIQAVPREQLDAGVALGFSPLQRVRYVVFPHAFRAALPVLITNGITLFQQSALVAIVALSDLMYMGRQVATQSYRPIETYTAVALIYFAISFPVSRVAAWVEQRLDAARA</sequence>
<feature type="transmembrane region" description="Helical" evidence="10">
    <location>
        <begin position="23"/>
        <end position="47"/>
    </location>
</feature>
<protein>
    <submittedName>
        <fullName evidence="12">Amino acid ABC transporter membrane protein 1, PAAT family</fullName>
    </submittedName>
</protein>
<keyword evidence="4 10" id="KW-0813">Transport</keyword>
<evidence type="ECO:0000256" key="3">
    <source>
        <dbReference type="ARBA" id="ARBA00010072"/>
    </source>
</evidence>
<dbReference type="SUPFAM" id="SSF161098">
    <property type="entry name" value="MetI-like"/>
    <property type="match status" value="1"/>
</dbReference>
<dbReference type="RefSeq" id="WP_073063849.1">
    <property type="nucleotide sequence ID" value="NZ_FRCK01000003.1"/>
</dbReference>
<keyword evidence="6 10" id="KW-0812">Transmembrane</keyword>
<dbReference type="CDD" id="cd06261">
    <property type="entry name" value="TM_PBP2"/>
    <property type="match status" value="1"/>
</dbReference>
<dbReference type="InterPro" id="IPR000515">
    <property type="entry name" value="MetI-like"/>
</dbReference>
<dbReference type="AlphaFoldDB" id="A0A1M7FH40"/>
<accession>A0A1M7FH40</accession>
<dbReference type="Gene3D" id="1.10.3720.10">
    <property type="entry name" value="MetI-like"/>
    <property type="match status" value="1"/>
</dbReference>
<keyword evidence="7" id="KW-0029">Amino-acid transport</keyword>
<evidence type="ECO:0000256" key="4">
    <source>
        <dbReference type="ARBA" id="ARBA00022448"/>
    </source>
</evidence>
<dbReference type="InterPro" id="IPR035906">
    <property type="entry name" value="MetI-like_sf"/>
</dbReference>
<dbReference type="OrthoDB" id="9814550at2"/>